<evidence type="ECO:0000256" key="8">
    <source>
        <dbReference type="ARBA" id="ARBA00022729"/>
    </source>
</evidence>
<dbReference type="Gene3D" id="3.30.40.10">
    <property type="entry name" value="Zinc/RING finger domain, C3HC4 (zinc finger)"/>
    <property type="match status" value="1"/>
</dbReference>
<name>A0AAV0IPA1_9ROSI</name>
<dbReference type="PROSITE" id="PS50089">
    <property type="entry name" value="ZF_RING_2"/>
    <property type="match status" value="1"/>
</dbReference>
<keyword evidence="11" id="KW-0862">Zinc</keyword>
<dbReference type="GO" id="GO:0008270">
    <property type="term" value="F:zinc ion binding"/>
    <property type="evidence" value="ECO:0007669"/>
    <property type="project" value="UniProtKB-KW"/>
</dbReference>
<keyword evidence="9 15" id="KW-0863">Zinc-finger</keyword>
<evidence type="ECO:0000256" key="1">
    <source>
        <dbReference type="ARBA" id="ARBA00000900"/>
    </source>
</evidence>
<feature type="non-terminal residue" evidence="19">
    <location>
        <position position="1"/>
    </location>
</feature>
<feature type="compositionally biased region" description="Polar residues" evidence="16">
    <location>
        <begin position="288"/>
        <end position="301"/>
    </location>
</feature>
<feature type="domain" description="RING-type" evidence="18">
    <location>
        <begin position="179"/>
        <end position="221"/>
    </location>
</feature>
<evidence type="ECO:0000313" key="20">
    <source>
        <dbReference type="Proteomes" id="UP001154282"/>
    </source>
</evidence>
<feature type="region of interest" description="Disordered" evidence="16">
    <location>
        <begin position="382"/>
        <end position="401"/>
    </location>
</feature>
<evidence type="ECO:0000256" key="4">
    <source>
        <dbReference type="ARBA" id="ARBA00012483"/>
    </source>
</evidence>
<evidence type="ECO:0000256" key="10">
    <source>
        <dbReference type="ARBA" id="ARBA00022786"/>
    </source>
</evidence>
<dbReference type="Pfam" id="PF13639">
    <property type="entry name" value="zf-RING_2"/>
    <property type="match status" value="1"/>
</dbReference>
<comment type="similarity">
    <text evidence="14">Belongs to the RING-type zinc finger family. ATL subfamily.</text>
</comment>
<sequence>PFSAINLINYNPPKRTFPLFPPSTAFPLLSPNPTTAATMLHRRLLLFLFLLSPVSAADDSKPPQPNPPPPPYPIGDIALPGYLSPPPDFPALLNSGETPALRPSLAVVVAISTTVFSVTFLLLLYAKHCKRPPESARNPPYHGANNLARKNSGVDRSVIESLPLFRFSSLRGHKDGLECAVCLNRFENPEVLRLLPKCRHAFHVDCVDTWLDAHSTCPLCRHRVHPEDVLIAIDDGGDEEVEEEERPAASSQAETQNAAVSGSPGIAIEAELEEPRHPITTDIETGKPDSSINTSASVSEQSSRRVAGRHSSAGERATGTASGFLSQIFSSHRKSTFSGSSTPSVRKSIAGLEKKKRGSADSATVAVGCFDRYQRKDGLLLTRQQQGDGSGSASGSVSTADRARLEHRIIVSAGREIQTHRWSDVQPSDRLYLRSEMIISRSRGVHSERRPPPPRPPPLPPPRRIPAAQVQTS</sequence>
<feature type="region of interest" description="Disordered" evidence="16">
    <location>
        <begin position="440"/>
        <end position="473"/>
    </location>
</feature>
<dbReference type="FunFam" id="3.30.40.10:FF:000285">
    <property type="entry name" value="RING-H2 finger protein ATL43"/>
    <property type="match status" value="1"/>
</dbReference>
<evidence type="ECO:0000256" key="14">
    <source>
        <dbReference type="ARBA" id="ARBA00024209"/>
    </source>
</evidence>
<keyword evidence="5" id="KW-0808">Transferase</keyword>
<feature type="region of interest" description="Disordered" evidence="16">
    <location>
        <begin position="237"/>
        <end position="319"/>
    </location>
</feature>
<keyword evidence="10" id="KW-0833">Ubl conjugation pathway</keyword>
<evidence type="ECO:0000256" key="2">
    <source>
        <dbReference type="ARBA" id="ARBA00004167"/>
    </source>
</evidence>
<keyword evidence="7" id="KW-0479">Metal-binding</keyword>
<evidence type="ECO:0000256" key="17">
    <source>
        <dbReference type="SAM" id="Phobius"/>
    </source>
</evidence>
<dbReference type="SMART" id="SM00184">
    <property type="entry name" value="RING"/>
    <property type="match status" value="1"/>
</dbReference>
<comment type="subcellular location">
    <subcellularLocation>
        <location evidence="2">Membrane</location>
        <topology evidence="2">Single-pass membrane protein</topology>
    </subcellularLocation>
</comment>
<evidence type="ECO:0000256" key="6">
    <source>
        <dbReference type="ARBA" id="ARBA00022692"/>
    </source>
</evidence>
<keyword evidence="13 17" id="KW-0472">Membrane</keyword>
<dbReference type="InterPro" id="IPR001841">
    <property type="entry name" value="Znf_RING"/>
</dbReference>
<feature type="compositionally biased region" description="Low complexity" evidence="16">
    <location>
        <begin position="384"/>
        <end position="396"/>
    </location>
</feature>
<dbReference type="SUPFAM" id="SSF57850">
    <property type="entry name" value="RING/U-box"/>
    <property type="match status" value="1"/>
</dbReference>
<evidence type="ECO:0000256" key="3">
    <source>
        <dbReference type="ARBA" id="ARBA00004906"/>
    </source>
</evidence>
<dbReference type="EMBL" id="CAMGYJ010000004">
    <property type="protein sequence ID" value="CAI0399336.1"/>
    <property type="molecule type" value="Genomic_DNA"/>
</dbReference>
<dbReference type="AlphaFoldDB" id="A0AAV0IPA1"/>
<evidence type="ECO:0000313" key="19">
    <source>
        <dbReference type="EMBL" id="CAI0399336.1"/>
    </source>
</evidence>
<evidence type="ECO:0000256" key="9">
    <source>
        <dbReference type="ARBA" id="ARBA00022771"/>
    </source>
</evidence>
<evidence type="ECO:0000256" key="16">
    <source>
        <dbReference type="SAM" id="MobiDB-lite"/>
    </source>
</evidence>
<dbReference type="PANTHER" id="PTHR46539:SF2">
    <property type="entry name" value="RING-H2 FINGER PROTEIN ATL43"/>
    <property type="match status" value="1"/>
</dbReference>
<evidence type="ECO:0000256" key="5">
    <source>
        <dbReference type="ARBA" id="ARBA00022679"/>
    </source>
</evidence>
<dbReference type="InterPro" id="IPR013083">
    <property type="entry name" value="Znf_RING/FYVE/PHD"/>
</dbReference>
<feature type="transmembrane region" description="Helical" evidence="17">
    <location>
        <begin position="105"/>
        <end position="126"/>
    </location>
</feature>
<feature type="compositionally biased region" description="Basic and acidic residues" evidence="16">
    <location>
        <begin position="273"/>
        <end position="287"/>
    </location>
</feature>
<evidence type="ECO:0000256" key="12">
    <source>
        <dbReference type="ARBA" id="ARBA00022989"/>
    </source>
</evidence>
<evidence type="ECO:0000256" key="15">
    <source>
        <dbReference type="PROSITE-ProRule" id="PRU00175"/>
    </source>
</evidence>
<dbReference type="GO" id="GO:0016020">
    <property type="term" value="C:membrane"/>
    <property type="evidence" value="ECO:0007669"/>
    <property type="project" value="UniProtKB-SubCell"/>
</dbReference>
<comment type="caution">
    <text evidence="19">The sequence shown here is derived from an EMBL/GenBank/DDBJ whole genome shotgun (WGS) entry which is preliminary data.</text>
</comment>
<reference evidence="19" key="1">
    <citation type="submission" date="2022-08" db="EMBL/GenBank/DDBJ databases">
        <authorList>
            <person name="Gutierrez-Valencia J."/>
        </authorList>
    </citation>
    <scope>NUCLEOTIDE SEQUENCE</scope>
</reference>
<comment type="catalytic activity">
    <reaction evidence="1">
        <text>S-ubiquitinyl-[E2 ubiquitin-conjugating enzyme]-L-cysteine + [acceptor protein]-L-lysine = [E2 ubiquitin-conjugating enzyme]-L-cysteine + N(6)-ubiquitinyl-[acceptor protein]-L-lysine.</text>
        <dbReference type="EC" id="2.3.2.27"/>
    </reaction>
</comment>
<protein>
    <recommendedName>
        <fullName evidence="4">RING-type E3 ubiquitin transferase</fullName>
        <ecNumber evidence="4">2.3.2.27</ecNumber>
    </recommendedName>
</protein>
<keyword evidence="8" id="KW-0732">Signal</keyword>
<evidence type="ECO:0000256" key="11">
    <source>
        <dbReference type="ARBA" id="ARBA00022833"/>
    </source>
</evidence>
<evidence type="ECO:0000256" key="7">
    <source>
        <dbReference type="ARBA" id="ARBA00022723"/>
    </source>
</evidence>
<dbReference type="GO" id="GO:0061630">
    <property type="term" value="F:ubiquitin protein ligase activity"/>
    <property type="evidence" value="ECO:0007669"/>
    <property type="project" value="UniProtKB-EC"/>
</dbReference>
<evidence type="ECO:0000256" key="13">
    <source>
        <dbReference type="ARBA" id="ARBA00023136"/>
    </source>
</evidence>
<organism evidence="19 20">
    <name type="scientific">Linum tenue</name>
    <dbReference type="NCBI Taxonomy" id="586396"/>
    <lineage>
        <taxon>Eukaryota</taxon>
        <taxon>Viridiplantae</taxon>
        <taxon>Streptophyta</taxon>
        <taxon>Embryophyta</taxon>
        <taxon>Tracheophyta</taxon>
        <taxon>Spermatophyta</taxon>
        <taxon>Magnoliopsida</taxon>
        <taxon>eudicotyledons</taxon>
        <taxon>Gunneridae</taxon>
        <taxon>Pentapetalae</taxon>
        <taxon>rosids</taxon>
        <taxon>fabids</taxon>
        <taxon>Malpighiales</taxon>
        <taxon>Linaceae</taxon>
        <taxon>Linum</taxon>
    </lineage>
</organism>
<keyword evidence="12 17" id="KW-1133">Transmembrane helix</keyword>
<comment type="pathway">
    <text evidence="3">Protein modification; protein ubiquitination.</text>
</comment>
<dbReference type="PANTHER" id="PTHR46539">
    <property type="entry name" value="E3 UBIQUITIN-PROTEIN LIGASE ATL42"/>
    <property type="match status" value="1"/>
</dbReference>
<dbReference type="Proteomes" id="UP001154282">
    <property type="component" value="Unassembled WGS sequence"/>
</dbReference>
<dbReference type="CDD" id="cd16461">
    <property type="entry name" value="RING-H2_EL5-like"/>
    <property type="match status" value="1"/>
</dbReference>
<proteinExistence type="inferred from homology"/>
<gene>
    <name evidence="19" type="ORF">LITE_LOCUS10257</name>
</gene>
<keyword evidence="6 17" id="KW-0812">Transmembrane</keyword>
<keyword evidence="20" id="KW-1185">Reference proteome</keyword>
<feature type="compositionally biased region" description="Polar residues" evidence="16">
    <location>
        <begin position="249"/>
        <end position="260"/>
    </location>
</feature>
<accession>A0AAV0IPA1</accession>
<feature type="compositionally biased region" description="Pro residues" evidence="16">
    <location>
        <begin position="453"/>
        <end position="464"/>
    </location>
</feature>
<dbReference type="EC" id="2.3.2.27" evidence="4"/>
<evidence type="ECO:0000259" key="18">
    <source>
        <dbReference type="PROSITE" id="PS50089"/>
    </source>
</evidence>